<sequence length="167" mass="19719">MQYTSHFQHLYEWTVRTVLAQSCPKRRASIVFHFIRIAEVFHQLRNFHSEFAILSAFCNVSVERLKVTWSRIPKSRRRTFSTLCELLSRQDNFKNLLEHMDPNLCPCIPYIGFFLKDIYSAHPPPIKRCFYVIYDKKGSEFYACPSNRQLQSSQDMAKHSTPVRALP</sequence>
<dbReference type="OrthoDB" id="6021951at2759"/>
<evidence type="ECO:0000259" key="3">
    <source>
        <dbReference type="PROSITE" id="PS50009"/>
    </source>
</evidence>
<dbReference type="PROSITE" id="PS50009">
    <property type="entry name" value="RASGEF_CAT"/>
    <property type="match status" value="1"/>
</dbReference>
<organism evidence="4 5">
    <name type="scientific">Nephila pilipes</name>
    <name type="common">Giant wood spider</name>
    <name type="synonym">Nephila maculata</name>
    <dbReference type="NCBI Taxonomy" id="299642"/>
    <lineage>
        <taxon>Eukaryota</taxon>
        <taxon>Metazoa</taxon>
        <taxon>Ecdysozoa</taxon>
        <taxon>Arthropoda</taxon>
        <taxon>Chelicerata</taxon>
        <taxon>Arachnida</taxon>
        <taxon>Araneae</taxon>
        <taxon>Araneomorphae</taxon>
        <taxon>Entelegynae</taxon>
        <taxon>Araneoidea</taxon>
        <taxon>Nephilidae</taxon>
        <taxon>Nephila</taxon>
    </lineage>
</organism>
<dbReference type="GO" id="GO:0007265">
    <property type="term" value="P:Ras protein signal transduction"/>
    <property type="evidence" value="ECO:0007669"/>
    <property type="project" value="TreeGrafter"/>
</dbReference>
<dbReference type="EMBL" id="BMAW01114645">
    <property type="protein sequence ID" value="GFT62644.1"/>
    <property type="molecule type" value="Genomic_DNA"/>
</dbReference>
<dbReference type="GO" id="GO:0005886">
    <property type="term" value="C:plasma membrane"/>
    <property type="evidence" value="ECO:0007669"/>
    <property type="project" value="TreeGrafter"/>
</dbReference>
<name>A0A8X6PDR6_NEPPI</name>
<evidence type="ECO:0000313" key="5">
    <source>
        <dbReference type="Proteomes" id="UP000887013"/>
    </source>
</evidence>
<feature type="domain" description="Ras-GEF" evidence="3">
    <location>
        <begin position="1"/>
        <end position="167"/>
    </location>
</feature>
<protein>
    <submittedName>
        <fullName evidence="4">Ras-specific guanine nucleotide-releasing factor RalGPS2</fullName>
    </submittedName>
</protein>
<dbReference type="Proteomes" id="UP000887013">
    <property type="component" value="Unassembled WGS sequence"/>
</dbReference>
<dbReference type="SUPFAM" id="SSF48366">
    <property type="entry name" value="Ras GEF"/>
    <property type="match status" value="1"/>
</dbReference>
<gene>
    <name evidence="4" type="primary">Ralgps2_2</name>
    <name evidence="4" type="ORF">NPIL_84081</name>
</gene>
<evidence type="ECO:0000313" key="4">
    <source>
        <dbReference type="EMBL" id="GFT62644.1"/>
    </source>
</evidence>
<dbReference type="InterPro" id="IPR023578">
    <property type="entry name" value="Ras_GEF_dom_sf"/>
</dbReference>
<accession>A0A8X6PDR6</accession>
<keyword evidence="5" id="KW-1185">Reference proteome</keyword>
<proteinExistence type="predicted"/>
<evidence type="ECO:0000256" key="1">
    <source>
        <dbReference type="ARBA" id="ARBA00022658"/>
    </source>
</evidence>
<dbReference type="InterPro" id="IPR036964">
    <property type="entry name" value="RASGEF_cat_dom_sf"/>
</dbReference>
<evidence type="ECO:0000256" key="2">
    <source>
        <dbReference type="PROSITE-ProRule" id="PRU00168"/>
    </source>
</evidence>
<dbReference type="PANTHER" id="PTHR23113:SF368">
    <property type="entry name" value="CELL DIVISION CONTROL PROTEIN 25"/>
    <property type="match status" value="1"/>
</dbReference>
<comment type="caution">
    <text evidence="4">The sequence shown here is derived from an EMBL/GenBank/DDBJ whole genome shotgun (WGS) entry which is preliminary data.</text>
</comment>
<dbReference type="InterPro" id="IPR008937">
    <property type="entry name" value="Ras-like_GEF"/>
</dbReference>
<dbReference type="AlphaFoldDB" id="A0A8X6PDR6"/>
<dbReference type="PANTHER" id="PTHR23113">
    <property type="entry name" value="GUANINE NUCLEOTIDE EXCHANGE FACTOR"/>
    <property type="match status" value="1"/>
</dbReference>
<reference evidence="4" key="1">
    <citation type="submission" date="2020-08" db="EMBL/GenBank/DDBJ databases">
        <title>Multicomponent nature underlies the extraordinary mechanical properties of spider dragline silk.</title>
        <authorList>
            <person name="Kono N."/>
            <person name="Nakamura H."/>
            <person name="Mori M."/>
            <person name="Yoshida Y."/>
            <person name="Ohtoshi R."/>
            <person name="Malay A.D."/>
            <person name="Moran D.A.P."/>
            <person name="Tomita M."/>
            <person name="Numata K."/>
            <person name="Arakawa K."/>
        </authorList>
    </citation>
    <scope>NUCLEOTIDE SEQUENCE</scope>
</reference>
<dbReference type="GO" id="GO:0005085">
    <property type="term" value="F:guanyl-nucleotide exchange factor activity"/>
    <property type="evidence" value="ECO:0007669"/>
    <property type="project" value="UniProtKB-KW"/>
</dbReference>
<dbReference type="Gene3D" id="1.10.840.10">
    <property type="entry name" value="Ras guanine-nucleotide exchange factors catalytic domain"/>
    <property type="match status" value="1"/>
</dbReference>
<dbReference type="InterPro" id="IPR001895">
    <property type="entry name" value="RASGEF_cat_dom"/>
</dbReference>
<keyword evidence="1 2" id="KW-0344">Guanine-nucleotide releasing factor</keyword>
<dbReference type="SMART" id="SM00147">
    <property type="entry name" value="RasGEF"/>
    <property type="match status" value="1"/>
</dbReference>
<dbReference type="Pfam" id="PF00617">
    <property type="entry name" value="RasGEF"/>
    <property type="match status" value="1"/>
</dbReference>